<dbReference type="Pfam" id="PF02558">
    <property type="entry name" value="ApbA"/>
    <property type="match status" value="1"/>
</dbReference>
<comment type="similarity">
    <text evidence="1">Belongs to the ketopantoate reductase family.</text>
</comment>
<evidence type="ECO:0000256" key="3">
    <source>
        <dbReference type="ARBA" id="ARBA00022857"/>
    </source>
</evidence>
<evidence type="ECO:0000313" key="8">
    <source>
        <dbReference type="EMBL" id="CAD8428169.1"/>
    </source>
</evidence>
<feature type="domain" description="Ketopantoate reductase C-terminal" evidence="7">
    <location>
        <begin position="197"/>
        <end position="323"/>
    </location>
</feature>
<organism evidence="8">
    <name type="scientific">Proboscia inermis</name>
    <dbReference type="NCBI Taxonomy" id="420281"/>
    <lineage>
        <taxon>Eukaryota</taxon>
        <taxon>Sar</taxon>
        <taxon>Stramenopiles</taxon>
        <taxon>Ochrophyta</taxon>
        <taxon>Bacillariophyta</taxon>
        <taxon>Coscinodiscophyceae</taxon>
        <taxon>Rhizosoleniophycidae</taxon>
        <taxon>Rhizosoleniales</taxon>
        <taxon>Rhizosoleniaceae</taxon>
        <taxon>Proboscia</taxon>
    </lineage>
</organism>
<keyword evidence="4" id="KW-0560">Oxidoreductase</keyword>
<reference evidence="8" key="1">
    <citation type="submission" date="2021-01" db="EMBL/GenBank/DDBJ databases">
        <authorList>
            <person name="Corre E."/>
            <person name="Pelletier E."/>
            <person name="Niang G."/>
            <person name="Scheremetjew M."/>
            <person name="Finn R."/>
            <person name="Kale V."/>
            <person name="Holt S."/>
            <person name="Cochrane G."/>
            <person name="Meng A."/>
            <person name="Brown T."/>
            <person name="Cohen L."/>
        </authorList>
    </citation>
    <scope>NUCLEOTIDE SEQUENCE</scope>
    <source>
        <strain evidence="8">CCAP1064/1</strain>
    </source>
</reference>
<dbReference type="NCBIfam" id="TIGR00745">
    <property type="entry name" value="apbA_panE"/>
    <property type="match status" value="1"/>
</dbReference>
<accession>A0A7S0GJJ6</accession>
<dbReference type="InterPro" id="IPR013328">
    <property type="entry name" value="6PGD_dom2"/>
</dbReference>
<dbReference type="Gene3D" id="3.40.50.720">
    <property type="entry name" value="NAD(P)-binding Rossmann-like Domain"/>
    <property type="match status" value="1"/>
</dbReference>
<dbReference type="InterPro" id="IPR013332">
    <property type="entry name" value="KPR_N"/>
</dbReference>
<dbReference type="GO" id="GO:0015940">
    <property type="term" value="P:pantothenate biosynthetic process"/>
    <property type="evidence" value="ECO:0007669"/>
    <property type="project" value="InterPro"/>
</dbReference>
<dbReference type="GO" id="GO:0008677">
    <property type="term" value="F:2-dehydropantoate 2-reductase activity"/>
    <property type="evidence" value="ECO:0007669"/>
    <property type="project" value="UniProtKB-EC"/>
</dbReference>
<dbReference type="EC" id="1.1.1.169" evidence="2"/>
<evidence type="ECO:0000256" key="5">
    <source>
        <dbReference type="ARBA" id="ARBA00032024"/>
    </source>
</evidence>
<name>A0A7S0GJJ6_9STRA</name>
<dbReference type="PANTHER" id="PTHR43765">
    <property type="entry name" value="2-DEHYDROPANTOATE 2-REDUCTASE-RELATED"/>
    <property type="match status" value="1"/>
</dbReference>
<dbReference type="InterPro" id="IPR050838">
    <property type="entry name" value="Ketopantoate_reductase"/>
</dbReference>
<dbReference type="GO" id="GO:0050661">
    <property type="term" value="F:NADP binding"/>
    <property type="evidence" value="ECO:0007669"/>
    <property type="project" value="TreeGrafter"/>
</dbReference>
<dbReference type="PANTHER" id="PTHR43765:SF2">
    <property type="entry name" value="2-DEHYDROPANTOATE 2-REDUCTASE"/>
    <property type="match status" value="1"/>
</dbReference>
<dbReference type="Gene3D" id="1.10.1040.10">
    <property type="entry name" value="N-(1-d-carboxylethyl)-l-norvaline Dehydrogenase, domain 2"/>
    <property type="match status" value="1"/>
</dbReference>
<dbReference type="GO" id="GO:0005737">
    <property type="term" value="C:cytoplasm"/>
    <property type="evidence" value="ECO:0007669"/>
    <property type="project" value="TreeGrafter"/>
</dbReference>
<dbReference type="SUPFAM" id="SSF48179">
    <property type="entry name" value="6-phosphogluconate dehydrogenase C-terminal domain-like"/>
    <property type="match status" value="1"/>
</dbReference>
<dbReference type="InterPro" id="IPR013752">
    <property type="entry name" value="KPA_reductase"/>
</dbReference>
<dbReference type="SUPFAM" id="SSF51735">
    <property type="entry name" value="NAD(P)-binding Rossmann-fold domains"/>
    <property type="match status" value="1"/>
</dbReference>
<gene>
    <name evidence="8" type="ORF">PINE0816_LOCUS24339</name>
</gene>
<protein>
    <recommendedName>
        <fullName evidence="2">2-dehydropantoate 2-reductase</fullName>
        <ecNumber evidence="2">1.1.1.169</ecNumber>
    </recommendedName>
    <alternativeName>
        <fullName evidence="5">Ketopantoate reductase</fullName>
    </alternativeName>
</protein>
<dbReference type="EMBL" id="HBEL01053171">
    <property type="protein sequence ID" value="CAD8428169.1"/>
    <property type="molecule type" value="Transcribed_RNA"/>
</dbReference>
<evidence type="ECO:0000256" key="4">
    <source>
        <dbReference type="ARBA" id="ARBA00023002"/>
    </source>
</evidence>
<dbReference type="InterPro" id="IPR008927">
    <property type="entry name" value="6-PGluconate_DH-like_C_sf"/>
</dbReference>
<proteinExistence type="inferred from homology"/>
<evidence type="ECO:0000259" key="6">
    <source>
        <dbReference type="Pfam" id="PF02558"/>
    </source>
</evidence>
<sequence>MSLHVLGSGSMGLLIASHVRKSSPTFPITLLFRDSHRERIRVDEAPNSTTSPNQHVVCELSTNGKTKTQRVTIPAELISSCKSPIDNLIITTKAYDALPALESIRHRLHHRSNTLLLTNGALAVREELLPVYTDGRHGRLFLGSTTHGAYRPDNTSGEYRVVHAGVGNLYLPNEPRLFRELLMGFDLCAVPLTDFEMEELQWKKLSVNCVINPLASIHDCTNGGVLKDDTMLPPAHDILQEISLVLQAMRKNNHDSCPSVTKATLNDFVLNVIHQTKDNSCSMREDVKNGRKTEIEYLNGYIVECGRNFNVPTLVNSDIRDQIQRMNTAK</sequence>
<evidence type="ECO:0000256" key="2">
    <source>
        <dbReference type="ARBA" id="ARBA00013014"/>
    </source>
</evidence>
<keyword evidence="3" id="KW-0521">NADP</keyword>
<dbReference type="Pfam" id="PF08546">
    <property type="entry name" value="ApbA_C"/>
    <property type="match status" value="1"/>
</dbReference>
<feature type="domain" description="Ketopantoate reductase N-terminal" evidence="6">
    <location>
        <begin position="4"/>
        <end position="172"/>
    </location>
</feature>
<dbReference type="AlphaFoldDB" id="A0A7S0GJJ6"/>
<dbReference type="InterPro" id="IPR003710">
    <property type="entry name" value="ApbA"/>
</dbReference>
<dbReference type="InterPro" id="IPR036291">
    <property type="entry name" value="NAD(P)-bd_dom_sf"/>
</dbReference>
<evidence type="ECO:0000259" key="7">
    <source>
        <dbReference type="Pfam" id="PF08546"/>
    </source>
</evidence>
<evidence type="ECO:0000256" key="1">
    <source>
        <dbReference type="ARBA" id="ARBA00007870"/>
    </source>
</evidence>